<evidence type="ECO:0000256" key="5">
    <source>
        <dbReference type="ARBA" id="ARBA00022801"/>
    </source>
</evidence>
<evidence type="ECO:0000256" key="2">
    <source>
        <dbReference type="ARBA" id="ARBA00008668"/>
    </source>
</evidence>
<dbReference type="Proteomes" id="UP001632038">
    <property type="component" value="Unassembled WGS sequence"/>
</dbReference>
<dbReference type="PANTHER" id="PTHR45650">
    <property type="entry name" value="GDSL-LIKE LIPASE/ACYLHYDROLASE-RELATED"/>
    <property type="match status" value="1"/>
</dbReference>
<dbReference type="EMBL" id="JAVIJP010000016">
    <property type="protein sequence ID" value="KAL3643568.1"/>
    <property type="molecule type" value="Genomic_DNA"/>
</dbReference>
<dbReference type="SUPFAM" id="SSF52266">
    <property type="entry name" value="SGNH hydrolase"/>
    <property type="match status" value="1"/>
</dbReference>
<comment type="caution">
    <text evidence="8">The sequence shown here is derived from an EMBL/GenBank/DDBJ whole genome shotgun (WGS) entry which is preliminary data.</text>
</comment>
<comment type="subcellular location">
    <subcellularLocation>
        <location evidence="1">Secreted</location>
    </subcellularLocation>
</comment>
<keyword evidence="5" id="KW-0378">Hydrolase</keyword>
<evidence type="ECO:0000256" key="6">
    <source>
        <dbReference type="ARBA" id="ARBA00022963"/>
    </source>
</evidence>
<keyword evidence="7" id="KW-0443">Lipid metabolism</keyword>
<keyword evidence="3" id="KW-0964">Secreted</keyword>
<reference evidence="9" key="1">
    <citation type="journal article" date="2024" name="IScience">
        <title>Strigolactones Initiate the Formation of Haustorium-like Structures in Castilleja.</title>
        <authorList>
            <person name="Buerger M."/>
            <person name="Peterson D."/>
            <person name="Chory J."/>
        </authorList>
    </citation>
    <scope>NUCLEOTIDE SEQUENCE [LARGE SCALE GENOMIC DNA]</scope>
</reference>
<dbReference type="InterPro" id="IPR036514">
    <property type="entry name" value="SGNH_hydro_sf"/>
</dbReference>
<dbReference type="PANTHER" id="PTHR45650:SF9">
    <property type="entry name" value="SGNH HYDROLASE-TYPE ESTERASE DOMAIN-CONTAINING PROTEIN"/>
    <property type="match status" value="1"/>
</dbReference>
<evidence type="ECO:0000313" key="8">
    <source>
        <dbReference type="EMBL" id="KAL3643568.1"/>
    </source>
</evidence>
<dbReference type="AlphaFoldDB" id="A0ABD3DMQ1"/>
<dbReference type="Pfam" id="PF00657">
    <property type="entry name" value="Lipase_GDSL"/>
    <property type="match status" value="1"/>
</dbReference>
<accession>A0ABD3DMQ1</accession>
<evidence type="ECO:0000256" key="3">
    <source>
        <dbReference type="ARBA" id="ARBA00022525"/>
    </source>
</evidence>
<dbReference type="Gene3D" id="3.40.50.1110">
    <property type="entry name" value="SGNH hydrolase"/>
    <property type="match status" value="1"/>
</dbReference>
<comment type="similarity">
    <text evidence="2">Belongs to the 'GDSL' lipolytic enzyme family.</text>
</comment>
<sequence>MKGDVISLSEQLSNHEATISRIASLLGSKSAAKQHLSKCIYLVGIGNNDYLANYLPQYHTSTTPYNPQQFAALLIFRYSTHLRRLYDNGARKIAVSGLGKLGCLPHEIATYGNSDAPACVETSNDVVGIFNEFLVLLLKDLNNQLTDAKFVFTSDSSAATSYGNITNLSDPCCEVSTAVETAGQCVDGATPCSNRDEYMFWDGFHPTEAGNLISAKTTYDNMSPLYKDNDLIAII</sequence>
<organism evidence="8 9">
    <name type="scientific">Castilleja foliolosa</name>
    <dbReference type="NCBI Taxonomy" id="1961234"/>
    <lineage>
        <taxon>Eukaryota</taxon>
        <taxon>Viridiplantae</taxon>
        <taxon>Streptophyta</taxon>
        <taxon>Embryophyta</taxon>
        <taxon>Tracheophyta</taxon>
        <taxon>Spermatophyta</taxon>
        <taxon>Magnoliopsida</taxon>
        <taxon>eudicotyledons</taxon>
        <taxon>Gunneridae</taxon>
        <taxon>Pentapetalae</taxon>
        <taxon>asterids</taxon>
        <taxon>lamiids</taxon>
        <taxon>Lamiales</taxon>
        <taxon>Orobanchaceae</taxon>
        <taxon>Pedicularideae</taxon>
        <taxon>Castillejinae</taxon>
        <taxon>Castilleja</taxon>
    </lineage>
</organism>
<keyword evidence="6" id="KW-0442">Lipid degradation</keyword>
<evidence type="ECO:0008006" key="10">
    <source>
        <dbReference type="Google" id="ProtNLM"/>
    </source>
</evidence>
<gene>
    <name evidence="8" type="ORF">CASFOL_014383</name>
</gene>
<proteinExistence type="inferred from homology"/>
<evidence type="ECO:0000256" key="4">
    <source>
        <dbReference type="ARBA" id="ARBA00022729"/>
    </source>
</evidence>
<dbReference type="GO" id="GO:0016787">
    <property type="term" value="F:hydrolase activity"/>
    <property type="evidence" value="ECO:0007669"/>
    <property type="project" value="UniProtKB-KW"/>
</dbReference>
<keyword evidence="9" id="KW-1185">Reference proteome</keyword>
<dbReference type="InterPro" id="IPR001087">
    <property type="entry name" value="GDSL"/>
</dbReference>
<evidence type="ECO:0000256" key="7">
    <source>
        <dbReference type="ARBA" id="ARBA00023098"/>
    </source>
</evidence>
<dbReference type="InterPro" id="IPR051238">
    <property type="entry name" value="GDSL_esterase/lipase"/>
</dbReference>
<dbReference type="GO" id="GO:0005576">
    <property type="term" value="C:extracellular region"/>
    <property type="evidence" value="ECO:0007669"/>
    <property type="project" value="UniProtKB-SubCell"/>
</dbReference>
<name>A0ABD3DMQ1_9LAMI</name>
<dbReference type="GO" id="GO:0016042">
    <property type="term" value="P:lipid catabolic process"/>
    <property type="evidence" value="ECO:0007669"/>
    <property type="project" value="UniProtKB-KW"/>
</dbReference>
<evidence type="ECO:0000256" key="1">
    <source>
        <dbReference type="ARBA" id="ARBA00004613"/>
    </source>
</evidence>
<keyword evidence="4" id="KW-0732">Signal</keyword>
<evidence type="ECO:0000313" key="9">
    <source>
        <dbReference type="Proteomes" id="UP001632038"/>
    </source>
</evidence>
<protein>
    <recommendedName>
        <fullName evidence="10">GDSL esterase/lipase</fullName>
    </recommendedName>
</protein>